<name>A0ABR9VMC9_9SYNC</name>
<dbReference type="GO" id="GO:0016301">
    <property type="term" value="F:kinase activity"/>
    <property type="evidence" value="ECO:0007669"/>
    <property type="project" value="UniProtKB-KW"/>
</dbReference>
<dbReference type="SUPFAM" id="SSF53613">
    <property type="entry name" value="Ribokinase-like"/>
    <property type="match status" value="1"/>
</dbReference>
<gene>
    <name evidence="7" type="ORF">IQ217_01230</name>
</gene>
<keyword evidence="2" id="KW-0808">Transferase</keyword>
<dbReference type="EMBL" id="JADEVV010000002">
    <property type="protein sequence ID" value="MBE9252495.1"/>
    <property type="molecule type" value="Genomic_DNA"/>
</dbReference>
<organism evidence="7 8">
    <name type="scientific">Synechocystis salina LEGE 00031</name>
    <dbReference type="NCBI Taxonomy" id="1828736"/>
    <lineage>
        <taxon>Bacteria</taxon>
        <taxon>Bacillati</taxon>
        <taxon>Cyanobacteriota</taxon>
        <taxon>Cyanophyceae</taxon>
        <taxon>Synechococcales</taxon>
        <taxon>Merismopediaceae</taxon>
        <taxon>Synechocystis</taxon>
    </lineage>
</organism>
<comment type="similarity">
    <text evidence="1">Belongs to the carbohydrate kinase PfkB family.</text>
</comment>
<keyword evidence="3" id="KW-0547">Nucleotide-binding</keyword>
<dbReference type="Pfam" id="PF00294">
    <property type="entry name" value="PfkB"/>
    <property type="match status" value="1"/>
</dbReference>
<protein>
    <submittedName>
        <fullName evidence="7">Carbohydrate kinase</fullName>
    </submittedName>
</protein>
<evidence type="ECO:0000256" key="2">
    <source>
        <dbReference type="ARBA" id="ARBA00022679"/>
    </source>
</evidence>
<evidence type="ECO:0000313" key="8">
    <source>
        <dbReference type="Proteomes" id="UP000658720"/>
    </source>
</evidence>
<feature type="domain" description="Carbohydrate kinase PfkB" evidence="6">
    <location>
        <begin position="3"/>
        <end position="305"/>
    </location>
</feature>
<dbReference type="InterPro" id="IPR029056">
    <property type="entry name" value="Ribokinase-like"/>
</dbReference>
<keyword evidence="5" id="KW-0067">ATP-binding</keyword>
<keyword evidence="4 7" id="KW-0418">Kinase</keyword>
<dbReference type="PROSITE" id="PS00584">
    <property type="entry name" value="PFKB_KINASES_2"/>
    <property type="match status" value="1"/>
</dbReference>
<reference evidence="7 8" key="1">
    <citation type="submission" date="2020-10" db="EMBL/GenBank/DDBJ databases">
        <authorList>
            <person name="Castelo-Branco R."/>
            <person name="Eusebio N."/>
            <person name="Adriana R."/>
            <person name="Vieira A."/>
            <person name="Brugerolle De Fraissinette N."/>
            <person name="Rezende De Castro R."/>
            <person name="Schneider M.P."/>
            <person name="Vasconcelos V."/>
            <person name="Leao P.N."/>
        </authorList>
    </citation>
    <scope>NUCLEOTIDE SEQUENCE [LARGE SCALE GENOMIC DNA]</scope>
    <source>
        <strain evidence="7 8">LEGE 00031</strain>
    </source>
</reference>
<accession>A0ABR9VMC9</accession>
<comment type="caution">
    <text evidence="7">The sequence shown here is derived from an EMBL/GenBank/DDBJ whole genome shotgun (WGS) entry which is preliminary data.</text>
</comment>
<evidence type="ECO:0000313" key="7">
    <source>
        <dbReference type="EMBL" id="MBE9252495.1"/>
    </source>
</evidence>
<dbReference type="PANTHER" id="PTHR43085:SF1">
    <property type="entry name" value="PSEUDOURIDINE KINASE-RELATED"/>
    <property type="match status" value="1"/>
</dbReference>
<evidence type="ECO:0000256" key="1">
    <source>
        <dbReference type="ARBA" id="ARBA00010688"/>
    </source>
</evidence>
<dbReference type="Gene3D" id="3.40.1190.20">
    <property type="match status" value="1"/>
</dbReference>
<dbReference type="InterPro" id="IPR002173">
    <property type="entry name" value="Carboh/pur_kinase_PfkB_CS"/>
</dbReference>
<dbReference type="PROSITE" id="PS00583">
    <property type="entry name" value="PFKB_KINASES_1"/>
    <property type="match status" value="1"/>
</dbReference>
<evidence type="ECO:0000256" key="4">
    <source>
        <dbReference type="ARBA" id="ARBA00022777"/>
    </source>
</evidence>
<evidence type="ECO:0000259" key="6">
    <source>
        <dbReference type="Pfam" id="PF00294"/>
    </source>
</evidence>
<sequence length="307" mass="33459">MVEVICFGEMLFDCLADQLGIPLEQVTSWTNYAGGAPANVACALVKQGISTAFIGRLGADRAGQELKSVLKQCQVNVDGVQIDPHRPTRLVYVTRTWEGDRHFAGFGEYHSGDFADTAVQWEDIPESLFTSAQYLVMGTIALAYPDSRTATKQLVALAKKHQVKIFLDVNWRSVFWDDEAQAKELIPTLITHAQILKCTDEEAVWLFGYQDPVTIHNKFPHLQGILVTAGDKGCAYSLGKNYGEVPAFKVNVRDTTGAGDSFVAGFLAQALTHGDKLFTDAHLGCQAVTYASAMGAFTTLHPGAIAR</sequence>
<dbReference type="PANTHER" id="PTHR43085">
    <property type="entry name" value="HEXOKINASE FAMILY MEMBER"/>
    <property type="match status" value="1"/>
</dbReference>
<dbReference type="InterPro" id="IPR011611">
    <property type="entry name" value="PfkB_dom"/>
</dbReference>
<evidence type="ECO:0000256" key="3">
    <source>
        <dbReference type="ARBA" id="ARBA00022741"/>
    </source>
</evidence>
<evidence type="ECO:0000256" key="5">
    <source>
        <dbReference type="ARBA" id="ARBA00022840"/>
    </source>
</evidence>
<dbReference type="CDD" id="cd01167">
    <property type="entry name" value="bac_FRK"/>
    <property type="match status" value="1"/>
</dbReference>
<keyword evidence="8" id="KW-1185">Reference proteome</keyword>
<dbReference type="Proteomes" id="UP000658720">
    <property type="component" value="Unassembled WGS sequence"/>
</dbReference>
<proteinExistence type="inferred from homology"/>
<dbReference type="InterPro" id="IPR050306">
    <property type="entry name" value="PfkB_Carbo_kinase"/>
</dbReference>
<dbReference type="RefSeq" id="WP_194018622.1">
    <property type="nucleotide sequence ID" value="NZ_JADEVV010000002.1"/>
</dbReference>